<dbReference type="GO" id="GO:0016747">
    <property type="term" value="F:acyltransferase activity, transferring groups other than amino-acyl groups"/>
    <property type="evidence" value="ECO:0007669"/>
    <property type="project" value="InterPro"/>
</dbReference>
<dbReference type="InterPro" id="IPR000182">
    <property type="entry name" value="GNAT_dom"/>
</dbReference>
<feature type="domain" description="N-acetyltransferase" evidence="1">
    <location>
        <begin position="1"/>
        <end position="183"/>
    </location>
</feature>
<dbReference type="OrthoDB" id="7011037at2"/>
<dbReference type="AlphaFoldDB" id="A0A9W6PHM4"/>
<evidence type="ECO:0000259" key="1">
    <source>
        <dbReference type="PROSITE" id="PS51186"/>
    </source>
</evidence>
<sequence length="187" mass="19646">MHIRTGGPGSDAVLLNLLDGAVAWLTARGRTDQWGTEPWSRRPGAAERAARVTAENLVLIAEAEPEPGAEPGADPGPGPDGAPLGICVLADRAPEHLPPAGEPELFVRWLVTDPAHRGAGIGAALVAEARRRARGRGVGLLRVDCYAGGGGRLVAQYERLGFTRTASFTEDRPTGPWPGQLLELRTG</sequence>
<dbReference type="Proteomes" id="UP001165143">
    <property type="component" value="Unassembled WGS sequence"/>
</dbReference>
<proteinExistence type="predicted"/>
<dbReference type="Pfam" id="PF00583">
    <property type="entry name" value="Acetyltransf_1"/>
    <property type="match status" value="1"/>
</dbReference>
<evidence type="ECO:0000313" key="2">
    <source>
        <dbReference type="EMBL" id="GLW55281.1"/>
    </source>
</evidence>
<organism evidence="2 3">
    <name type="scientific">Kitasatospora phosalacinea</name>
    <dbReference type="NCBI Taxonomy" id="2065"/>
    <lineage>
        <taxon>Bacteria</taxon>
        <taxon>Bacillati</taxon>
        <taxon>Actinomycetota</taxon>
        <taxon>Actinomycetes</taxon>
        <taxon>Kitasatosporales</taxon>
        <taxon>Streptomycetaceae</taxon>
        <taxon>Kitasatospora</taxon>
    </lineage>
</organism>
<dbReference type="RefSeq" id="WP_081973411.1">
    <property type="nucleotide sequence ID" value="NZ_BSRX01000017.1"/>
</dbReference>
<dbReference type="Gene3D" id="3.40.630.30">
    <property type="match status" value="1"/>
</dbReference>
<gene>
    <name evidence="2" type="ORF">Kpho01_32920</name>
</gene>
<comment type="caution">
    <text evidence="2">The sequence shown here is derived from an EMBL/GenBank/DDBJ whole genome shotgun (WGS) entry which is preliminary data.</text>
</comment>
<evidence type="ECO:0000313" key="3">
    <source>
        <dbReference type="Proteomes" id="UP001165143"/>
    </source>
</evidence>
<dbReference type="EMBL" id="BSRX01000017">
    <property type="protein sequence ID" value="GLW55281.1"/>
    <property type="molecule type" value="Genomic_DNA"/>
</dbReference>
<name>A0A9W6PHM4_9ACTN</name>
<dbReference type="SUPFAM" id="SSF55729">
    <property type="entry name" value="Acyl-CoA N-acyltransferases (Nat)"/>
    <property type="match status" value="1"/>
</dbReference>
<accession>A0A9W6PHM4</accession>
<dbReference type="PROSITE" id="PS51186">
    <property type="entry name" value="GNAT"/>
    <property type="match status" value="1"/>
</dbReference>
<dbReference type="InterPro" id="IPR016181">
    <property type="entry name" value="Acyl_CoA_acyltransferase"/>
</dbReference>
<reference evidence="2" key="1">
    <citation type="submission" date="2023-02" db="EMBL/GenBank/DDBJ databases">
        <title>Kitasatospora phosalacinea NBRC 14362.</title>
        <authorList>
            <person name="Ichikawa N."/>
            <person name="Sato H."/>
            <person name="Tonouchi N."/>
        </authorList>
    </citation>
    <scope>NUCLEOTIDE SEQUENCE</scope>
    <source>
        <strain evidence="2">NBRC 14362</strain>
    </source>
</reference>
<protein>
    <submittedName>
        <fullName evidence="2">GCN5 family N-acetyltransferase</fullName>
    </submittedName>
</protein>